<protein>
    <submittedName>
        <fullName evidence="1">DUF541 domain-containing protein</fullName>
    </submittedName>
</protein>
<dbReference type="Pfam" id="PF04402">
    <property type="entry name" value="SIMPL"/>
    <property type="match status" value="1"/>
</dbReference>
<dbReference type="EMBL" id="VMNH01000005">
    <property type="protein sequence ID" value="TVO76712.1"/>
    <property type="molecule type" value="Genomic_DNA"/>
</dbReference>
<dbReference type="Gene3D" id="3.30.70.2970">
    <property type="entry name" value="Protein of unknown function (DUF541), domain 2"/>
    <property type="match status" value="1"/>
</dbReference>
<dbReference type="PANTHER" id="PTHR34387">
    <property type="entry name" value="SLR1258 PROTEIN"/>
    <property type="match status" value="1"/>
</dbReference>
<evidence type="ECO:0000313" key="1">
    <source>
        <dbReference type="EMBL" id="TVO76712.1"/>
    </source>
</evidence>
<dbReference type="OrthoDB" id="7062395at2"/>
<dbReference type="InterPro" id="IPR007497">
    <property type="entry name" value="SIMPL/DUF541"/>
</dbReference>
<dbReference type="Gene3D" id="3.30.110.170">
    <property type="entry name" value="Protein of unknown function (DUF541), domain 1"/>
    <property type="match status" value="1"/>
</dbReference>
<keyword evidence="2" id="KW-1185">Reference proteome</keyword>
<organism evidence="1 2">
    <name type="scientific">Sedimenticola selenatireducens</name>
    <dbReference type="NCBI Taxonomy" id="191960"/>
    <lineage>
        <taxon>Bacteria</taxon>
        <taxon>Pseudomonadati</taxon>
        <taxon>Pseudomonadota</taxon>
        <taxon>Gammaproteobacteria</taxon>
        <taxon>Chromatiales</taxon>
        <taxon>Sedimenticolaceae</taxon>
        <taxon>Sedimenticola</taxon>
    </lineage>
</organism>
<evidence type="ECO:0000313" key="2">
    <source>
        <dbReference type="Proteomes" id="UP000316649"/>
    </source>
</evidence>
<sequence>MQNNSSSMAYRLMDQIKPNSLVFTYSGGERMRRLFILLALMCSLTANGENLPLTYERISLSVSAGEEVENDTLIATLFSQKEGNNPAQLATQVNQDMQKAIAAATHYTSVKLQTLDYTTNPIYRNNTLSGWRVRQSIQLESQDPVAISELIGKLQASLSVASTHYTVSPAKRERVEEGLIAQAIQSFKARAELITHEMSSQGYRLVHMDINSSRSAPRSYAMQGMALRAEAAPSLEAGTQRVEVHISGSIELQIK</sequence>
<dbReference type="GO" id="GO:0006974">
    <property type="term" value="P:DNA damage response"/>
    <property type="evidence" value="ECO:0007669"/>
    <property type="project" value="TreeGrafter"/>
</dbReference>
<comment type="caution">
    <text evidence="1">The sequence shown here is derived from an EMBL/GenBank/DDBJ whole genome shotgun (WGS) entry which is preliminary data.</text>
</comment>
<dbReference type="PANTHER" id="PTHR34387:SF1">
    <property type="entry name" value="PERIPLASMIC IMMUNOGENIC PROTEIN"/>
    <property type="match status" value="1"/>
</dbReference>
<reference evidence="1 2" key="1">
    <citation type="submission" date="2019-07" db="EMBL/GenBank/DDBJ databases">
        <title>The pathways for chlorine oxyanion respiration interact through the shared metabolite chlorate.</title>
        <authorList>
            <person name="Barnum T.P."/>
            <person name="Cheng Y."/>
            <person name="Hill K.A."/>
            <person name="Lucas L.N."/>
            <person name="Carlson H.K."/>
            <person name="Coates J.D."/>
        </authorList>
    </citation>
    <scope>NUCLEOTIDE SEQUENCE [LARGE SCALE GENOMIC DNA]</scope>
    <source>
        <strain evidence="1 2">BK-1</strain>
    </source>
</reference>
<gene>
    <name evidence="1" type="ORF">FHP88_04620</name>
</gene>
<dbReference type="InterPro" id="IPR052022">
    <property type="entry name" value="26kDa_periplasmic_antigen"/>
</dbReference>
<accession>A0A557SH71</accession>
<dbReference type="AlphaFoldDB" id="A0A557SH71"/>
<proteinExistence type="predicted"/>
<name>A0A557SH71_9GAMM</name>
<dbReference type="Proteomes" id="UP000316649">
    <property type="component" value="Unassembled WGS sequence"/>
</dbReference>